<keyword evidence="1" id="KW-0732">Signal</keyword>
<dbReference type="PROSITE" id="PS51257">
    <property type="entry name" value="PROKAR_LIPOPROTEIN"/>
    <property type="match status" value="1"/>
</dbReference>
<accession>A0ABW5JZR9</accession>
<evidence type="ECO:0000256" key="1">
    <source>
        <dbReference type="SAM" id="SignalP"/>
    </source>
</evidence>
<evidence type="ECO:0000313" key="3">
    <source>
        <dbReference type="Proteomes" id="UP001597467"/>
    </source>
</evidence>
<dbReference type="EMBL" id="JBHULM010000001">
    <property type="protein sequence ID" value="MFD2541026.1"/>
    <property type="molecule type" value="Genomic_DNA"/>
</dbReference>
<sequence>MKSLKIASIFIVSLFVFTFVSCDDEPLEGDFATGNEETELTCVEATQNLSEISQTYATTPTDDANYAVICNAYAEALQDMIDSCGDNTGAIQTLLDSLNCPVANNNCETAQTATDAAESAYNADNTNTSLCNAYKAALQNEIAQCGDADGSLQSIIDGLGDCNFNSSSSGDLSVTAGTLNIDFITNSADLSSGVITVNGSNLENGANYLIYFELAENATGVDVMQNFKLTLNNGEYFPNTDGFDDFTNTITVNSGGVIQGSFGGIVSRTDGADLSLSQGVVDLTY</sequence>
<name>A0ABW5JZR9_9FLAO</name>
<feature type="signal peptide" evidence="1">
    <location>
        <begin position="1"/>
        <end position="22"/>
    </location>
</feature>
<reference evidence="3" key="1">
    <citation type="journal article" date="2019" name="Int. J. Syst. Evol. Microbiol.">
        <title>The Global Catalogue of Microorganisms (GCM) 10K type strain sequencing project: providing services to taxonomists for standard genome sequencing and annotation.</title>
        <authorList>
            <consortium name="The Broad Institute Genomics Platform"/>
            <consortium name="The Broad Institute Genome Sequencing Center for Infectious Disease"/>
            <person name="Wu L."/>
            <person name="Ma J."/>
        </authorList>
    </citation>
    <scope>NUCLEOTIDE SEQUENCE [LARGE SCALE GENOMIC DNA]</scope>
    <source>
        <strain evidence="3">KCTC 42808</strain>
    </source>
</reference>
<protein>
    <submittedName>
        <fullName evidence="2">Uncharacterized protein</fullName>
    </submittedName>
</protein>
<gene>
    <name evidence="2" type="ORF">ACFSSB_01735</name>
</gene>
<keyword evidence="3" id="KW-1185">Reference proteome</keyword>
<feature type="chain" id="PRO_5045458639" evidence="1">
    <location>
        <begin position="23"/>
        <end position="285"/>
    </location>
</feature>
<organism evidence="2 3">
    <name type="scientific">Lacinutrix gracilariae</name>
    <dbReference type="NCBI Taxonomy" id="1747198"/>
    <lineage>
        <taxon>Bacteria</taxon>
        <taxon>Pseudomonadati</taxon>
        <taxon>Bacteroidota</taxon>
        <taxon>Flavobacteriia</taxon>
        <taxon>Flavobacteriales</taxon>
        <taxon>Flavobacteriaceae</taxon>
        <taxon>Lacinutrix</taxon>
    </lineage>
</organism>
<dbReference type="RefSeq" id="WP_379900295.1">
    <property type="nucleotide sequence ID" value="NZ_JBHULM010000001.1"/>
</dbReference>
<dbReference type="Proteomes" id="UP001597467">
    <property type="component" value="Unassembled WGS sequence"/>
</dbReference>
<proteinExistence type="predicted"/>
<evidence type="ECO:0000313" key="2">
    <source>
        <dbReference type="EMBL" id="MFD2541026.1"/>
    </source>
</evidence>
<comment type="caution">
    <text evidence="2">The sequence shown here is derived from an EMBL/GenBank/DDBJ whole genome shotgun (WGS) entry which is preliminary data.</text>
</comment>